<dbReference type="Pfam" id="PF00168">
    <property type="entry name" value="C2"/>
    <property type="match status" value="1"/>
</dbReference>
<evidence type="ECO:0000259" key="6">
    <source>
        <dbReference type="PROSITE" id="PS50004"/>
    </source>
</evidence>
<evidence type="ECO:0000256" key="5">
    <source>
        <dbReference type="ARBA" id="ARBA00023136"/>
    </source>
</evidence>
<dbReference type="SUPFAM" id="SSF49562">
    <property type="entry name" value="C2 domain (Calcium/lipid-binding domain, CaLB)"/>
    <property type="match status" value="1"/>
</dbReference>
<evidence type="ECO:0000256" key="4">
    <source>
        <dbReference type="ARBA" id="ARBA00022989"/>
    </source>
</evidence>
<dbReference type="Proteomes" id="UP000801492">
    <property type="component" value="Unassembled WGS sequence"/>
</dbReference>
<dbReference type="InterPro" id="IPR000008">
    <property type="entry name" value="C2_dom"/>
</dbReference>
<keyword evidence="2" id="KW-0812">Transmembrane</keyword>
<dbReference type="InterPro" id="IPR035892">
    <property type="entry name" value="C2_domain_sf"/>
</dbReference>
<evidence type="ECO:0000313" key="8">
    <source>
        <dbReference type="Proteomes" id="UP000801492"/>
    </source>
</evidence>
<feature type="non-terminal residue" evidence="7">
    <location>
        <position position="1"/>
    </location>
</feature>
<dbReference type="PANTHER" id="PTHR12546">
    <property type="entry name" value="FER-1-LIKE"/>
    <property type="match status" value="1"/>
</dbReference>
<dbReference type="GO" id="GO:0007009">
    <property type="term" value="P:plasma membrane organization"/>
    <property type="evidence" value="ECO:0007669"/>
    <property type="project" value="TreeGrafter"/>
</dbReference>
<organism evidence="7 8">
    <name type="scientific">Ignelater luminosus</name>
    <name type="common">Cucubano</name>
    <name type="synonym">Pyrophorus luminosus</name>
    <dbReference type="NCBI Taxonomy" id="2038154"/>
    <lineage>
        <taxon>Eukaryota</taxon>
        <taxon>Metazoa</taxon>
        <taxon>Ecdysozoa</taxon>
        <taxon>Arthropoda</taxon>
        <taxon>Hexapoda</taxon>
        <taxon>Insecta</taxon>
        <taxon>Pterygota</taxon>
        <taxon>Neoptera</taxon>
        <taxon>Endopterygota</taxon>
        <taxon>Coleoptera</taxon>
        <taxon>Polyphaga</taxon>
        <taxon>Elateriformia</taxon>
        <taxon>Elateroidea</taxon>
        <taxon>Elateridae</taxon>
        <taxon>Agrypninae</taxon>
        <taxon>Pyrophorini</taxon>
        <taxon>Ignelater</taxon>
    </lineage>
</organism>
<evidence type="ECO:0000256" key="2">
    <source>
        <dbReference type="ARBA" id="ARBA00022692"/>
    </source>
</evidence>
<dbReference type="GO" id="GO:0016020">
    <property type="term" value="C:membrane"/>
    <property type="evidence" value="ECO:0007669"/>
    <property type="project" value="UniProtKB-SubCell"/>
</dbReference>
<dbReference type="PROSITE" id="PS50004">
    <property type="entry name" value="C2"/>
    <property type="match status" value="1"/>
</dbReference>
<keyword evidence="4" id="KW-1133">Transmembrane helix</keyword>
<evidence type="ECO:0000256" key="3">
    <source>
        <dbReference type="ARBA" id="ARBA00022737"/>
    </source>
</evidence>
<proteinExistence type="predicted"/>
<reference evidence="7" key="1">
    <citation type="submission" date="2019-08" db="EMBL/GenBank/DDBJ databases">
        <title>The genome of the North American firefly Photinus pyralis.</title>
        <authorList>
            <consortium name="Photinus pyralis genome working group"/>
            <person name="Fallon T.R."/>
            <person name="Sander Lower S.E."/>
            <person name="Weng J.-K."/>
        </authorList>
    </citation>
    <scope>NUCLEOTIDE SEQUENCE</scope>
    <source>
        <strain evidence="7">TRF0915ILg1</strain>
        <tissue evidence="7">Whole body</tissue>
    </source>
</reference>
<accession>A0A8K0G2V9</accession>
<gene>
    <name evidence="7" type="ORF">ILUMI_19781</name>
</gene>
<dbReference type="InterPro" id="IPR037725">
    <property type="entry name" value="C2F_Ferlin"/>
</dbReference>
<dbReference type="InterPro" id="IPR037721">
    <property type="entry name" value="Ferlin"/>
</dbReference>
<evidence type="ECO:0000256" key="1">
    <source>
        <dbReference type="ARBA" id="ARBA00004167"/>
    </source>
</evidence>
<evidence type="ECO:0000313" key="7">
    <source>
        <dbReference type="EMBL" id="KAF2886392.1"/>
    </source>
</evidence>
<dbReference type="Gene3D" id="2.60.40.150">
    <property type="entry name" value="C2 domain"/>
    <property type="match status" value="1"/>
</dbReference>
<keyword evidence="8" id="KW-1185">Reference proteome</keyword>
<dbReference type="AlphaFoldDB" id="A0A8K0G2V9"/>
<keyword evidence="3" id="KW-0677">Repeat</keyword>
<dbReference type="PANTHER" id="PTHR12546:SF60">
    <property type="entry name" value="MISFIRE, ISOFORM F"/>
    <property type="match status" value="1"/>
</dbReference>
<sequence>MSDIYVKGWLTGPHESQHTDVHYRSMTGEGNFNWRFVFPFKYLSTENKLVLTKKELFSFDETEIKMPCKLTLQVWDNDTFSADDFLGTVSLELSYLPRGAKTAKSCSLQNLEPHVPTVNLFRTKRTRGWWPCRGTDKETKAEILG</sequence>
<feature type="domain" description="C2" evidence="6">
    <location>
        <begin position="1"/>
        <end position="106"/>
    </location>
</feature>
<comment type="caution">
    <text evidence="7">The sequence shown here is derived from an EMBL/GenBank/DDBJ whole genome shotgun (WGS) entry which is preliminary data.</text>
</comment>
<name>A0A8K0G2V9_IGNLU</name>
<dbReference type="OrthoDB" id="10059618at2759"/>
<comment type="subcellular location">
    <subcellularLocation>
        <location evidence="1">Membrane</location>
        <topology evidence="1">Single-pass membrane protein</topology>
    </subcellularLocation>
</comment>
<dbReference type="CDD" id="cd08374">
    <property type="entry name" value="C2F_Ferlin"/>
    <property type="match status" value="1"/>
</dbReference>
<protein>
    <recommendedName>
        <fullName evidence="6">C2 domain-containing protein</fullName>
    </recommendedName>
</protein>
<dbReference type="EMBL" id="VTPC01087809">
    <property type="protein sequence ID" value="KAF2886392.1"/>
    <property type="molecule type" value="Genomic_DNA"/>
</dbReference>
<keyword evidence="5" id="KW-0472">Membrane</keyword>